<sequence length="266" mass="29526">MSLAGATMALTLAGVTSVTTPPAWANEPFYPKAPVDLIMPAMPQWNFAQANNNPTCWPSDSLVGSNFAQSASAGRKAWPDADSGCPAVNSSFPTYVSARKCAEGVVRTSYTLYFKKDGFAPGELGHGHDFEYVIVEWRKRDGAYYRDKLIMSRHGKHFGRNWADVESWNGARAGAGLGLEHPAIYVGWGKHAMFNSQGGLKDLTSQFTNDEYRSTTWRVWPKNTWLVGDKLHAGLWDRYNWGSATSTPEVVSRNLCKYTWIYEPGV</sequence>
<feature type="chain" id="PRO_5045969006" evidence="1">
    <location>
        <begin position="26"/>
        <end position="266"/>
    </location>
</feature>
<keyword evidence="1" id="KW-0732">Signal</keyword>
<reference evidence="3" key="1">
    <citation type="journal article" date="2019" name="Int. J. Syst. Evol. Microbiol.">
        <title>The Global Catalogue of Microorganisms (GCM) 10K type strain sequencing project: providing services to taxonomists for standard genome sequencing and annotation.</title>
        <authorList>
            <consortium name="The Broad Institute Genomics Platform"/>
            <consortium name="The Broad Institute Genome Sequencing Center for Infectious Disease"/>
            <person name="Wu L."/>
            <person name="Ma J."/>
        </authorList>
    </citation>
    <scope>NUCLEOTIDE SEQUENCE [LARGE SCALE GENOMIC DNA]</scope>
    <source>
        <strain evidence="3">ICMP 6774ER</strain>
    </source>
</reference>
<accession>A0ABW4SWS7</accession>
<keyword evidence="3" id="KW-1185">Reference proteome</keyword>
<proteinExistence type="predicted"/>
<name>A0ABW4SWS7_9ACTN</name>
<dbReference type="InterPro" id="IPR008701">
    <property type="entry name" value="NPP1"/>
</dbReference>
<dbReference type="Pfam" id="PF05630">
    <property type="entry name" value="NPP1"/>
    <property type="match status" value="1"/>
</dbReference>
<organism evidence="2 3">
    <name type="scientific">Nonomuraea mangrovi</name>
    <dbReference type="NCBI Taxonomy" id="2316207"/>
    <lineage>
        <taxon>Bacteria</taxon>
        <taxon>Bacillati</taxon>
        <taxon>Actinomycetota</taxon>
        <taxon>Actinomycetes</taxon>
        <taxon>Streptosporangiales</taxon>
        <taxon>Streptosporangiaceae</taxon>
        <taxon>Nonomuraea</taxon>
    </lineage>
</organism>
<dbReference type="RefSeq" id="WP_379573439.1">
    <property type="nucleotide sequence ID" value="NZ_JBHUFV010000029.1"/>
</dbReference>
<evidence type="ECO:0000313" key="2">
    <source>
        <dbReference type="EMBL" id="MFD1933394.1"/>
    </source>
</evidence>
<evidence type="ECO:0000256" key="1">
    <source>
        <dbReference type="SAM" id="SignalP"/>
    </source>
</evidence>
<feature type="signal peptide" evidence="1">
    <location>
        <begin position="1"/>
        <end position="25"/>
    </location>
</feature>
<dbReference type="EMBL" id="JBHUFV010000029">
    <property type="protein sequence ID" value="MFD1933394.1"/>
    <property type="molecule type" value="Genomic_DNA"/>
</dbReference>
<protein>
    <submittedName>
        <fullName evidence="2">NPP1 family protein</fullName>
    </submittedName>
</protein>
<comment type="caution">
    <text evidence="2">The sequence shown here is derived from an EMBL/GenBank/DDBJ whole genome shotgun (WGS) entry which is preliminary data.</text>
</comment>
<gene>
    <name evidence="2" type="ORF">ACFSKW_18155</name>
</gene>
<evidence type="ECO:0000313" key="3">
    <source>
        <dbReference type="Proteomes" id="UP001597368"/>
    </source>
</evidence>
<dbReference type="Proteomes" id="UP001597368">
    <property type="component" value="Unassembled WGS sequence"/>
</dbReference>